<sequence length="266" mass="30259">MQHLRSKSPFAHRAVAYALQGAGIQVDIGNTTPGFGFIAAPIQRLFRDLPQDLTSILRVLCVLGIRFERTYLHSREMKWSQPFSIVFFFLEDILNSTSPSDFARTLTTTDEREFAGLIDQGSFDEDLAHRLSMRWEKLSIEVWECCKALPKMIEYIQESLQSLLALRNYHSLTAILSGLHRYSISESAIVRTDNGTTALATNPVFDPEFQYLIDPAQNYAAYRQQFNSVPGIPFLIPHLSEYRKSGDAVVLQILFQQLKAVLPQRV</sequence>
<dbReference type="Pfam" id="PF00617">
    <property type="entry name" value="RasGEF"/>
    <property type="match status" value="1"/>
</dbReference>
<evidence type="ECO:0000313" key="3">
    <source>
        <dbReference type="Proteomes" id="UP000054771"/>
    </source>
</evidence>
<evidence type="ECO:0000259" key="1">
    <source>
        <dbReference type="Pfam" id="PF00617"/>
    </source>
</evidence>
<dbReference type="OrthoDB" id="4312812at2759"/>
<dbReference type="GO" id="GO:0007264">
    <property type="term" value="P:small GTPase-mediated signal transduction"/>
    <property type="evidence" value="ECO:0007669"/>
    <property type="project" value="InterPro"/>
</dbReference>
<dbReference type="Gene3D" id="1.10.840.10">
    <property type="entry name" value="Ras guanine-nucleotide exchange factors catalytic domain"/>
    <property type="match status" value="1"/>
</dbReference>
<dbReference type="Proteomes" id="UP000054771">
    <property type="component" value="Unassembled WGS sequence"/>
</dbReference>
<dbReference type="OMA" id="YLHSREM"/>
<dbReference type="InterPro" id="IPR036964">
    <property type="entry name" value="RASGEF_cat_dom_sf"/>
</dbReference>
<reference evidence="3" key="1">
    <citation type="journal article" date="2016" name="Genome Announc.">
        <title>Draft genome sequences of fungus Aspergillus calidoustus.</title>
        <authorList>
            <person name="Horn F."/>
            <person name="Linde J."/>
            <person name="Mattern D.J."/>
            <person name="Walther G."/>
            <person name="Guthke R."/>
            <person name="Scherlach K."/>
            <person name="Martin K."/>
            <person name="Brakhage A.A."/>
            <person name="Petzke L."/>
            <person name="Valiante V."/>
        </authorList>
    </citation>
    <scope>NUCLEOTIDE SEQUENCE [LARGE SCALE GENOMIC DNA]</scope>
    <source>
        <strain evidence="3">SF006504</strain>
    </source>
</reference>
<proteinExistence type="predicted"/>
<evidence type="ECO:0000313" key="2">
    <source>
        <dbReference type="EMBL" id="CEL07842.1"/>
    </source>
</evidence>
<dbReference type="InterPro" id="IPR023578">
    <property type="entry name" value="Ras_GEF_dom_sf"/>
</dbReference>
<feature type="domain" description="Ras-GEF" evidence="1">
    <location>
        <begin position="151"/>
        <end position="241"/>
    </location>
</feature>
<keyword evidence="3" id="KW-1185">Reference proteome</keyword>
<dbReference type="EMBL" id="CDMC01000010">
    <property type="protein sequence ID" value="CEL07842.1"/>
    <property type="molecule type" value="Genomic_DNA"/>
</dbReference>
<dbReference type="STRING" id="454130.A0A0U5G6T4"/>
<organism evidence="2 3">
    <name type="scientific">Aspergillus calidoustus</name>
    <dbReference type="NCBI Taxonomy" id="454130"/>
    <lineage>
        <taxon>Eukaryota</taxon>
        <taxon>Fungi</taxon>
        <taxon>Dikarya</taxon>
        <taxon>Ascomycota</taxon>
        <taxon>Pezizomycotina</taxon>
        <taxon>Eurotiomycetes</taxon>
        <taxon>Eurotiomycetidae</taxon>
        <taxon>Eurotiales</taxon>
        <taxon>Aspergillaceae</taxon>
        <taxon>Aspergillus</taxon>
        <taxon>Aspergillus subgen. Nidulantes</taxon>
    </lineage>
</organism>
<dbReference type="GO" id="GO:0005085">
    <property type="term" value="F:guanyl-nucleotide exchange factor activity"/>
    <property type="evidence" value="ECO:0007669"/>
    <property type="project" value="InterPro"/>
</dbReference>
<protein>
    <recommendedName>
        <fullName evidence="1">Ras-GEF domain-containing protein</fullName>
    </recommendedName>
</protein>
<dbReference type="SUPFAM" id="SSF48366">
    <property type="entry name" value="Ras GEF"/>
    <property type="match status" value="1"/>
</dbReference>
<gene>
    <name evidence="2" type="ORF">ASPCAL10996</name>
</gene>
<dbReference type="AlphaFoldDB" id="A0A0U5G6T4"/>
<accession>A0A0U5G6T4</accession>
<name>A0A0U5G6T4_ASPCI</name>
<dbReference type="InterPro" id="IPR001895">
    <property type="entry name" value="RASGEF_cat_dom"/>
</dbReference>